<feature type="region of interest" description="Disordered" evidence="13">
    <location>
        <begin position="66"/>
        <end position="102"/>
    </location>
</feature>
<evidence type="ECO:0000256" key="8">
    <source>
        <dbReference type="ARBA" id="ARBA00023132"/>
    </source>
</evidence>
<protein>
    <recommendedName>
        <fullName evidence="3">Nucleoporin NUP35</fullName>
    </recommendedName>
    <alternativeName>
        <fullName evidence="11">35 kDa nucleoporin</fullName>
    </alternativeName>
    <alternativeName>
        <fullName evidence="10">Nucleoporin NUP53</fullName>
    </alternativeName>
</protein>
<keyword evidence="7" id="KW-0811">Translocation</keyword>
<evidence type="ECO:0000256" key="11">
    <source>
        <dbReference type="ARBA" id="ARBA00030250"/>
    </source>
</evidence>
<evidence type="ECO:0000256" key="3">
    <source>
        <dbReference type="ARBA" id="ARBA00016439"/>
    </source>
</evidence>
<dbReference type="Gene3D" id="3.30.70.330">
    <property type="match status" value="1"/>
</dbReference>
<evidence type="ECO:0000313" key="15">
    <source>
        <dbReference type="EMBL" id="CAD7449669.1"/>
    </source>
</evidence>
<comment type="similarity">
    <text evidence="2">Belongs to the Nup35 family.</text>
</comment>
<reference evidence="15" key="1">
    <citation type="submission" date="2020-11" db="EMBL/GenBank/DDBJ databases">
        <authorList>
            <person name="Tran Van P."/>
        </authorList>
    </citation>
    <scope>NUCLEOTIDE SEQUENCE</scope>
</reference>
<dbReference type="EMBL" id="OD572215">
    <property type="protein sequence ID" value="CAD7449669.1"/>
    <property type="molecule type" value="Genomic_DNA"/>
</dbReference>
<dbReference type="PANTHER" id="PTHR21527">
    <property type="entry name" value="NUCLEOPORIN NUP35"/>
    <property type="match status" value="1"/>
</dbReference>
<proteinExistence type="inferred from homology"/>
<dbReference type="InterPro" id="IPR012677">
    <property type="entry name" value="Nucleotide-bd_a/b_plait_sf"/>
</dbReference>
<evidence type="ECO:0000259" key="14">
    <source>
        <dbReference type="PROSITE" id="PS51472"/>
    </source>
</evidence>
<feature type="compositionally biased region" description="Basic and acidic residues" evidence="13">
    <location>
        <begin position="83"/>
        <end position="93"/>
    </location>
</feature>
<dbReference type="PROSITE" id="PS51472">
    <property type="entry name" value="RRM_NUP35"/>
    <property type="match status" value="1"/>
</dbReference>
<dbReference type="GO" id="GO:0044615">
    <property type="term" value="C:nuclear pore nuclear basket"/>
    <property type="evidence" value="ECO:0007669"/>
    <property type="project" value="TreeGrafter"/>
</dbReference>
<evidence type="ECO:0000256" key="2">
    <source>
        <dbReference type="ARBA" id="ARBA00009454"/>
    </source>
</evidence>
<dbReference type="GO" id="GO:0006607">
    <property type="term" value="P:NLS-bearing protein import into nucleus"/>
    <property type="evidence" value="ECO:0007669"/>
    <property type="project" value="TreeGrafter"/>
</dbReference>
<feature type="domain" description="RRM Nup35-type" evidence="14">
    <location>
        <begin position="138"/>
        <end position="218"/>
    </location>
</feature>
<dbReference type="GO" id="GO:0005543">
    <property type="term" value="F:phospholipid binding"/>
    <property type="evidence" value="ECO:0007669"/>
    <property type="project" value="TreeGrafter"/>
</dbReference>
<feature type="region of interest" description="Disordered" evidence="13">
    <location>
        <begin position="1"/>
        <end position="23"/>
    </location>
</feature>
<evidence type="ECO:0000256" key="5">
    <source>
        <dbReference type="ARBA" id="ARBA00022816"/>
    </source>
</evidence>
<accession>A0A7R9F9Z7</accession>
<keyword evidence="8 12" id="KW-0906">Nuclear pore complex</keyword>
<dbReference type="GO" id="GO:0003676">
    <property type="term" value="F:nucleic acid binding"/>
    <property type="evidence" value="ECO:0007669"/>
    <property type="project" value="InterPro"/>
</dbReference>
<dbReference type="InterPro" id="IPR035979">
    <property type="entry name" value="RBD_domain_sf"/>
</dbReference>
<dbReference type="GO" id="GO:0051028">
    <property type="term" value="P:mRNA transport"/>
    <property type="evidence" value="ECO:0007669"/>
    <property type="project" value="UniProtKB-UniRule"/>
</dbReference>
<dbReference type="GO" id="GO:0006999">
    <property type="term" value="P:nuclear pore organization"/>
    <property type="evidence" value="ECO:0007669"/>
    <property type="project" value="TreeGrafter"/>
</dbReference>
<organism evidence="15">
    <name type="scientific">Timema bartmani</name>
    <dbReference type="NCBI Taxonomy" id="61472"/>
    <lineage>
        <taxon>Eukaryota</taxon>
        <taxon>Metazoa</taxon>
        <taxon>Ecdysozoa</taxon>
        <taxon>Arthropoda</taxon>
        <taxon>Hexapoda</taxon>
        <taxon>Insecta</taxon>
        <taxon>Pterygota</taxon>
        <taxon>Neoptera</taxon>
        <taxon>Polyneoptera</taxon>
        <taxon>Phasmatodea</taxon>
        <taxon>Timematodea</taxon>
        <taxon>Timematoidea</taxon>
        <taxon>Timematidae</taxon>
        <taxon>Timema</taxon>
    </lineage>
</organism>
<evidence type="ECO:0000256" key="9">
    <source>
        <dbReference type="ARBA" id="ARBA00023242"/>
    </source>
</evidence>
<feature type="compositionally biased region" description="Polar residues" evidence="13">
    <location>
        <begin position="70"/>
        <end position="81"/>
    </location>
</feature>
<keyword evidence="4 12" id="KW-0813">Transport</keyword>
<evidence type="ECO:0000256" key="6">
    <source>
        <dbReference type="ARBA" id="ARBA00022927"/>
    </source>
</evidence>
<dbReference type="Pfam" id="PF05172">
    <property type="entry name" value="RRM_Nup35"/>
    <property type="match status" value="1"/>
</dbReference>
<dbReference type="CDD" id="cd12441">
    <property type="entry name" value="RRM_Nup53_like"/>
    <property type="match status" value="1"/>
</dbReference>
<keyword evidence="9 12" id="KW-0539">Nucleus</keyword>
<gene>
    <name evidence="15" type="ORF">TBIB3V08_LOCUS11942</name>
</gene>
<comment type="subcellular location">
    <subcellularLocation>
        <location evidence="1">Nucleus</location>
        <location evidence="1">Nuclear pore complex</location>
    </subcellularLocation>
</comment>
<evidence type="ECO:0000256" key="12">
    <source>
        <dbReference type="PROSITE-ProRule" id="PRU00804"/>
    </source>
</evidence>
<dbReference type="AlphaFoldDB" id="A0A7R9F9Z7"/>
<name>A0A7R9F9Z7_9NEOP</name>
<dbReference type="InterPro" id="IPR007846">
    <property type="entry name" value="RRM_NUP35_dom"/>
</dbReference>
<evidence type="ECO:0000256" key="10">
    <source>
        <dbReference type="ARBA" id="ARBA00029997"/>
    </source>
</evidence>
<dbReference type="SUPFAM" id="SSF54928">
    <property type="entry name" value="RNA-binding domain, RBD"/>
    <property type="match status" value="1"/>
</dbReference>
<sequence>MADLTQQRRRVKVASKMEPMTLDSPVGSPTSLYLPQFLLGDATTANKATVSSSVTTPAKTKHVSFGKTWTMDSPPSLTNSRMKPADNQREDRSSLPQTSLLKRSGPATQDLFEVVSASRVEAPSTDPASILRPAARSPVSVSWVTVFGFLPAMSSTILSHFSQLGTLVEYRVPPKGNWIHLKYGSPMECNKALSSNGMIVLENTMIGVVPCQDQEILEECSDKENRIESGMASSPVILESRKRLRMSPYASSPGATSIRPLIQAYATARADSEIHFLILRHGAVNKVVRHTSLLDQFSETLRPLVKHCVFHRWCLLLLFLTGALVWCRRYESSCSTGNMTTTTLDMRKDKVTNGGL</sequence>
<evidence type="ECO:0000256" key="4">
    <source>
        <dbReference type="ARBA" id="ARBA00022448"/>
    </source>
</evidence>
<dbReference type="GO" id="GO:0044613">
    <property type="term" value="C:nuclear pore central transport channel"/>
    <property type="evidence" value="ECO:0007669"/>
    <property type="project" value="TreeGrafter"/>
</dbReference>
<dbReference type="GO" id="GO:0017056">
    <property type="term" value="F:structural constituent of nuclear pore"/>
    <property type="evidence" value="ECO:0007669"/>
    <property type="project" value="TreeGrafter"/>
</dbReference>
<dbReference type="FunFam" id="3.30.70.330:FF:000095">
    <property type="entry name" value="Putative Nucleoporin NUP53"/>
    <property type="match status" value="1"/>
</dbReference>
<keyword evidence="6" id="KW-0653">Protein transport</keyword>
<keyword evidence="5 12" id="KW-0509">mRNA transport</keyword>
<evidence type="ECO:0000256" key="1">
    <source>
        <dbReference type="ARBA" id="ARBA00004567"/>
    </source>
</evidence>
<evidence type="ECO:0000256" key="13">
    <source>
        <dbReference type="SAM" id="MobiDB-lite"/>
    </source>
</evidence>
<evidence type="ECO:0000256" key="7">
    <source>
        <dbReference type="ARBA" id="ARBA00023010"/>
    </source>
</evidence>
<dbReference type="PANTHER" id="PTHR21527:SF6">
    <property type="entry name" value="NUCLEOPORIN NUP35"/>
    <property type="match status" value="1"/>
</dbReference>